<dbReference type="EMBL" id="CAMAPE010000010">
    <property type="protein sequence ID" value="CAH9078908.1"/>
    <property type="molecule type" value="Genomic_DNA"/>
</dbReference>
<evidence type="ECO:0000313" key="2">
    <source>
        <dbReference type="EMBL" id="CAH9078908.1"/>
    </source>
</evidence>
<organism evidence="2 3">
    <name type="scientific">Cuscuta europaea</name>
    <name type="common">European dodder</name>
    <dbReference type="NCBI Taxonomy" id="41803"/>
    <lineage>
        <taxon>Eukaryota</taxon>
        <taxon>Viridiplantae</taxon>
        <taxon>Streptophyta</taxon>
        <taxon>Embryophyta</taxon>
        <taxon>Tracheophyta</taxon>
        <taxon>Spermatophyta</taxon>
        <taxon>Magnoliopsida</taxon>
        <taxon>eudicotyledons</taxon>
        <taxon>Gunneridae</taxon>
        <taxon>Pentapetalae</taxon>
        <taxon>asterids</taxon>
        <taxon>lamiids</taxon>
        <taxon>Solanales</taxon>
        <taxon>Convolvulaceae</taxon>
        <taxon>Cuscuteae</taxon>
        <taxon>Cuscuta</taxon>
        <taxon>Cuscuta subgen. Cuscuta</taxon>
    </lineage>
</organism>
<comment type="caution">
    <text evidence="2">The sequence shown here is derived from an EMBL/GenBank/DDBJ whole genome shotgun (WGS) entry which is preliminary data.</text>
</comment>
<feature type="region of interest" description="Disordered" evidence="1">
    <location>
        <begin position="288"/>
        <end position="389"/>
    </location>
</feature>
<evidence type="ECO:0000256" key="1">
    <source>
        <dbReference type="SAM" id="MobiDB-lite"/>
    </source>
</evidence>
<dbReference type="OrthoDB" id="1322442at2759"/>
<proteinExistence type="predicted"/>
<feature type="region of interest" description="Disordered" evidence="1">
    <location>
        <begin position="662"/>
        <end position="722"/>
    </location>
</feature>
<feature type="compositionally biased region" description="Low complexity" evidence="1">
    <location>
        <begin position="349"/>
        <end position="360"/>
    </location>
</feature>
<feature type="compositionally biased region" description="Low complexity" evidence="1">
    <location>
        <begin position="679"/>
        <end position="697"/>
    </location>
</feature>
<feature type="compositionally biased region" description="Low complexity" evidence="1">
    <location>
        <begin position="856"/>
        <end position="870"/>
    </location>
</feature>
<feature type="compositionally biased region" description="Basic and acidic residues" evidence="1">
    <location>
        <begin position="327"/>
        <end position="338"/>
    </location>
</feature>
<feature type="compositionally biased region" description="Low complexity" evidence="1">
    <location>
        <begin position="501"/>
        <end position="516"/>
    </location>
</feature>
<feature type="compositionally biased region" description="Polar residues" evidence="1">
    <location>
        <begin position="517"/>
        <end position="532"/>
    </location>
</feature>
<feature type="compositionally biased region" description="Polar residues" evidence="1">
    <location>
        <begin position="915"/>
        <end position="926"/>
    </location>
</feature>
<keyword evidence="3" id="KW-1185">Reference proteome</keyword>
<accession>A0A9P0YXZ4</accession>
<feature type="region of interest" description="Disordered" evidence="1">
    <location>
        <begin position="762"/>
        <end position="938"/>
    </location>
</feature>
<feature type="compositionally biased region" description="Low complexity" evidence="1">
    <location>
        <begin position="808"/>
        <end position="818"/>
    </location>
</feature>
<feature type="compositionally biased region" description="Basic and acidic residues" evidence="1">
    <location>
        <begin position="770"/>
        <end position="797"/>
    </location>
</feature>
<evidence type="ECO:0000313" key="3">
    <source>
        <dbReference type="Proteomes" id="UP001152484"/>
    </source>
</evidence>
<sequence>MSGTQQDTSQEDALYTQLFPKYKWVRLQDNNYQLDLAVFKCPDPVIPFILKGHYIWPALTKAITVPEIYLQQLWGTMHMPSKKDASSISATLHNRRLTLTASTLRNTLELLVHQTYDSLPSKTKLMQGLEKLGYDAPLPFLSHFKLMNLPYPWKTLFGLVNKCLSPKHAGHDKCNLQIFQIFHGIVFNKNYDMVQLFWIELVTQVQDKEDGKTGMTIPYARWLALIIAEYMTAHPGIPQRRDEDQYTAPKLQYFKRFKHDTMGMTIPDYLLDLGNPRHSAVVQYRESLQRDGPMVQQNPAGPAPGPKPRASKGPQRARKPQKPVARVLHEGKSDDSLERTQTAEGTRTNAAEPANESSSPAHKKADDEASNSVAKDDDDANDDDDDDDIDDVEHTFALIQKGKLPLDSPPKKITPEDAAPVIAVRPKTIIIKQVKEPVTAKIAAPRSPKAKKQRPLRKSLVVEEDLHIFDDCLPFITISRAESLSTGANLVGSRVEAAASGSTAHAPPSPSHSLASQKANVLTTRDSPTSLVPSEPVERSSGPPPEATTPSFHTSSLGVTFPTFSKFSRTLTPFTAHTGAHTLNTTTGVQTMMVGSPVMPTMTSSLNAGHTSALFTNVVTTVTTPVTGHLTPEDVTVLMNRYMESTIKPWVQQAFTAWAQDSKTTPAVHSEQSHPKPHSSPSQSIPQPTPVIPITSTKPLSPSPSRGTHDTELVSPSTSTNPFHLSRLELADLLFLRLLEVDACNLTPFERDLLQVFLNHDRPQYGTCRDSPRGLKRSHEDPDDSEPHEGENKRPRTLEQAASTSHEPQPNTSSNQPTNQPPPSSSHNQAQLSSLVELDETSRGLSPRDTVRGRDGSPVVVTSGTSQSSGHRSEHSSKSMTTSRGVSPKDTVRGGDGSPDDDISDSSVKSGHQPELSSNLMTTGNPSEPGCASRERSPQLRVPFIPQGKDIHDALEDAVVHDVWPRKWTEWDDLRCEAETEDMQRNWWLRELLAKCAEDIIRLDEEELKEGEDYKKIPRELESVIRQTAGKLPLKEKLWENIRINAPFQEEIRKGIWRTADKIKQLDELKIRGLTHLKGKLAGGHLHMLMHRSSGKQRQILERDMKSSIHPIDAILDIHREDHHTIPFYSFKVRRTDSSIFICQENDFIMMKMEDIYQMFMVSRYLSLSRNRTHEEGYEAIKRFMLRQIRFYAAHDLQMALENNVRKANLVKPTLYGPELKKYRPYHIFKDPVSIIYLNHEEQKRLMWVEDIHKYCDGTLKIIQTKLLEIKENIDPRLADASEEELLVYEKVWTILKPINEQLEKRRMLRQYEHALNFRKHYFRSQK</sequence>
<name>A0A9P0YXZ4_CUSEU</name>
<feature type="compositionally biased region" description="Acidic residues" evidence="1">
    <location>
        <begin position="376"/>
        <end position="389"/>
    </location>
</feature>
<feature type="compositionally biased region" description="Polar residues" evidence="1">
    <location>
        <begin position="339"/>
        <end position="348"/>
    </location>
</feature>
<dbReference type="Proteomes" id="UP001152484">
    <property type="component" value="Unassembled WGS sequence"/>
</dbReference>
<reference evidence="2" key="1">
    <citation type="submission" date="2022-07" db="EMBL/GenBank/DDBJ databases">
        <authorList>
            <person name="Macas J."/>
            <person name="Novak P."/>
            <person name="Neumann P."/>
        </authorList>
    </citation>
    <scope>NUCLEOTIDE SEQUENCE</scope>
</reference>
<gene>
    <name evidence="2" type="ORF">CEURO_LOCUS6981</name>
</gene>
<protein>
    <submittedName>
        <fullName evidence="2">Uncharacterized protein</fullName>
    </submittedName>
</protein>
<feature type="region of interest" description="Disordered" evidence="1">
    <location>
        <begin position="501"/>
        <end position="554"/>
    </location>
</feature>